<accession>A0ACC0CX27</accession>
<reference evidence="1 2" key="1">
    <citation type="journal article" date="2022" name="New Phytol.">
        <title>Ecological generalism drives hyperdiversity of secondary metabolite gene clusters in xylarialean endophytes.</title>
        <authorList>
            <person name="Franco M.E.E."/>
            <person name="Wisecaver J.H."/>
            <person name="Arnold A.E."/>
            <person name="Ju Y.M."/>
            <person name="Slot J.C."/>
            <person name="Ahrendt S."/>
            <person name="Moore L.P."/>
            <person name="Eastman K.E."/>
            <person name="Scott K."/>
            <person name="Konkel Z."/>
            <person name="Mondo S.J."/>
            <person name="Kuo A."/>
            <person name="Hayes R.D."/>
            <person name="Haridas S."/>
            <person name="Andreopoulos B."/>
            <person name="Riley R."/>
            <person name="LaButti K."/>
            <person name="Pangilinan J."/>
            <person name="Lipzen A."/>
            <person name="Amirebrahimi M."/>
            <person name="Yan J."/>
            <person name="Adam C."/>
            <person name="Keymanesh K."/>
            <person name="Ng V."/>
            <person name="Louie K."/>
            <person name="Northen T."/>
            <person name="Drula E."/>
            <person name="Henrissat B."/>
            <person name="Hsieh H.M."/>
            <person name="Youens-Clark K."/>
            <person name="Lutzoni F."/>
            <person name="Miadlikowska J."/>
            <person name="Eastwood D.C."/>
            <person name="Hamelin R.C."/>
            <person name="Grigoriev I.V."/>
            <person name="U'Ren J.M."/>
        </authorList>
    </citation>
    <scope>NUCLEOTIDE SEQUENCE [LARGE SCALE GENOMIC DNA]</scope>
    <source>
        <strain evidence="1 2">ER1909</strain>
    </source>
</reference>
<dbReference type="EMBL" id="MU394334">
    <property type="protein sequence ID" value="KAI6084655.1"/>
    <property type="molecule type" value="Genomic_DNA"/>
</dbReference>
<proteinExistence type="predicted"/>
<comment type="caution">
    <text evidence="1">The sequence shown here is derived from an EMBL/GenBank/DDBJ whole genome shotgun (WGS) entry which is preliminary data.</text>
</comment>
<organism evidence="1 2">
    <name type="scientific">Hypoxylon rubiginosum</name>
    <dbReference type="NCBI Taxonomy" id="110542"/>
    <lineage>
        <taxon>Eukaryota</taxon>
        <taxon>Fungi</taxon>
        <taxon>Dikarya</taxon>
        <taxon>Ascomycota</taxon>
        <taxon>Pezizomycotina</taxon>
        <taxon>Sordariomycetes</taxon>
        <taxon>Xylariomycetidae</taxon>
        <taxon>Xylariales</taxon>
        <taxon>Hypoxylaceae</taxon>
        <taxon>Hypoxylon</taxon>
    </lineage>
</organism>
<evidence type="ECO:0000313" key="2">
    <source>
        <dbReference type="Proteomes" id="UP001497680"/>
    </source>
</evidence>
<dbReference type="Proteomes" id="UP001497680">
    <property type="component" value="Unassembled WGS sequence"/>
</dbReference>
<sequence>MIVYLPSDFPFSSTISIDSSNSPTYRSLHIHPYSRKRIPQDKMVTSGSHSESPRGMTSNNIDAFALFEALTGRKIDRRSVPSSSSRTMSEDYEVLGDDRDDRPILGEEPSPDEPPKDVNVGAINPYALVEAMIGHKLDRHSMHTARIISDFLQTDYEELFDMKHNSVLFAGLKLNEENRQAEELSEKEIQILEERDLVTPDLSRVKKLNDLEKIGLKEFGDTRIKMARMQNGKLRLILDGQSLGRTVGSRDVTETINELVLPFRHGKQDREWTPPNSSWRDMHEAFFRSIPRRFLMDGAPFGLGGGLGLGSLNSHHALREMQYQHRFDDPTQGASSNSWLIAAIFSVFWANPAMINRSTGMISAPMDHRDQNDDDRNGRRTLSVKFHDKGGRNNAETDTVEVDYQIPVNNSTDMPVYARASDGYETWPALYEKAFVKWMTRTEDRDHVDITQAHNGDPIKAMAQLNGRDPRYYFTDRHSGAELAGVVRSCSVNKRTVCPMAAWTHATGDMFRGSNLVANHAYSVLGWVSGGQEENQYIIVRNPWGVTEPRGLTSYPGLLDRVEPEFWPPAALLDRDGVFSVEVQAFKKYFACIGVAK</sequence>
<name>A0ACC0CX27_9PEZI</name>
<evidence type="ECO:0000313" key="1">
    <source>
        <dbReference type="EMBL" id="KAI6084655.1"/>
    </source>
</evidence>
<protein>
    <submittedName>
        <fullName evidence="1">Cysteine proteinase</fullName>
    </submittedName>
</protein>
<gene>
    <name evidence="1" type="ORF">F4821DRAFT_242405</name>
</gene>
<keyword evidence="2" id="KW-1185">Reference proteome</keyword>